<dbReference type="CDD" id="cd08544">
    <property type="entry name" value="Reeler"/>
    <property type="match status" value="1"/>
</dbReference>
<evidence type="ECO:0000256" key="1">
    <source>
        <dbReference type="SAM" id="SignalP"/>
    </source>
</evidence>
<evidence type="ECO:0000313" key="4">
    <source>
        <dbReference type="RefSeq" id="XP_045557482.1"/>
    </source>
</evidence>
<dbReference type="Gene3D" id="2.60.40.4060">
    <property type="entry name" value="Reeler domain"/>
    <property type="match status" value="1"/>
</dbReference>
<feature type="signal peptide" evidence="1">
    <location>
        <begin position="1"/>
        <end position="27"/>
    </location>
</feature>
<dbReference type="PANTHER" id="PTHR45828">
    <property type="entry name" value="CYTOCHROME B561/FERRIC REDUCTASE TRANSMEMBRANE"/>
    <property type="match status" value="1"/>
</dbReference>
<dbReference type="InterPro" id="IPR042307">
    <property type="entry name" value="Reeler_sf"/>
</dbReference>
<sequence length="183" mass="19369">MNVDLLYREMVGFLCLLLSLTDLQVEGFSGGGSSIASQCGSMLPGSFHGSTGQSSSSPYTVTVNQTTYQPGDTIQVTLSGTFTYKGFLLEAHEEGQNTAVGTFSLGSGTGIVLVPCNKIAASGVSQSNNQPKSSVTVTWTAPASASLGNIVVKNSNYTNSCSYYNNYSSYYNNYSSHYNNYSS</sequence>
<organism evidence="3 4">
    <name type="scientific">Salmo salar</name>
    <name type="common">Atlantic salmon</name>
    <dbReference type="NCBI Taxonomy" id="8030"/>
    <lineage>
        <taxon>Eukaryota</taxon>
        <taxon>Metazoa</taxon>
        <taxon>Chordata</taxon>
        <taxon>Craniata</taxon>
        <taxon>Vertebrata</taxon>
        <taxon>Euteleostomi</taxon>
        <taxon>Actinopterygii</taxon>
        <taxon>Neopterygii</taxon>
        <taxon>Teleostei</taxon>
        <taxon>Protacanthopterygii</taxon>
        <taxon>Salmoniformes</taxon>
        <taxon>Salmonidae</taxon>
        <taxon>Salmoninae</taxon>
        <taxon>Salmo</taxon>
    </lineage>
</organism>
<protein>
    <submittedName>
        <fullName evidence="4">Ferric-chelate reductase 1 isoform X1</fullName>
    </submittedName>
</protein>
<gene>
    <name evidence="4" type="primary">LOC106594400</name>
</gene>
<dbReference type="InterPro" id="IPR002861">
    <property type="entry name" value="Reeler_dom"/>
</dbReference>
<proteinExistence type="predicted"/>
<dbReference type="PROSITE" id="PS51019">
    <property type="entry name" value="REELIN"/>
    <property type="match status" value="1"/>
</dbReference>
<evidence type="ECO:0000259" key="2">
    <source>
        <dbReference type="PROSITE" id="PS51019"/>
    </source>
</evidence>
<feature type="chain" id="PRO_5046570770" evidence="1">
    <location>
        <begin position="28"/>
        <end position="183"/>
    </location>
</feature>
<dbReference type="Pfam" id="PF02014">
    <property type="entry name" value="Reeler"/>
    <property type="match status" value="1"/>
</dbReference>
<dbReference type="RefSeq" id="XP_045557482.1">
    <property type="nucleotide sequence ID" value="XM_045701526.1"/>
</dbReference>
<evidence type="ECO:0000313" key="3">
    <source>
        <dbReference type="Proteomes" id="UP001652741"/>
    </source>
</evidence>
<keyword evidence="1" id="KW-0732">Signal</keyword>
<accession>A0ABM3DFA8</accession>
<keyword evidence="3" id="KW-1185">Reference proteome</keyword>
<dbReference type="PANTHER" id="PTHR45828:SF44">
    <property type="entry name" value="FERRIC-CHELATE REDUCTASE 1-RELATED"/>
    <property type="match status" value="1"/>
</dbReference>
<feature type="domain" description="Reelin" evidence="2">
    <location>
        <begin position="24"/>
        <end position="183"/>
    </location>
</feature>
<name>A0ABM3DFA8_SALSA</name>
<reference evidence="4" key="1">
    <citation type="submission" date="2025-08" db="UniProtKB">
        <authorList>
            <consortium name="RefSeq"/>
        </authorList>
    </citation>
    <scope>IDENTIFICATION</scope>
</reference>
<dbReference type="Proteomes" id="UP001652741">
    <property type="component" value="Chromosome ssa18"/>
</dbReference>
<dbReference type="GeneID" id="106594400"/>
<dbReference type="InterPro" id="IPR051237">
    <property type="entry name" value="Ferric-chelate_Red/DefProt"/>
</dbReference>